<feature type="transmembrane region" description="Helical" evidence="6">
    <location>
        <begin position="487"/>
        <end position="503"/>
    </location>
</feature>
<sequence length="557" mass="60101">MSENIRALVYILILSIPTFYVGRIVSADLVSRKEFAVWRNAWYASTIAVFLSGNFFVFAAALAAICWYARTGTSRLPLYIILLFTTPPVAVTVGGFGLVHYLLLLNHAHVLSMLLLLPVLLSGHGGSAQRTSSGAYPSAAWTTPPSPEMRRSRLGNVCDILVVAFVVLQTVLQYREAGTTHVIRTAVIHTLTIALPYFAFSRGVRSIDEVMKILLAFVIAVLPLALIGVFEVAKSWLLYPPVASSWGVPLIHAYITREGSLRATASAEGPIVFGYLVMVAIGCLIATSGELFRTVKVRAALAILAAGLVASLSRGPWVGTAVLLLILVMISPRRAANSFKLIGAGVLMAPVLFTPVGERALRLLPFVGSVDVENVDYRKQLLENSLLVIERNLLFGSADYLSTPEMQEMVQGQGIIDVVNTFVQIALESGVVGLALFVLFFSCVLLGLAGLLKQEARPGLNLRAVLATLVAILVTIMTVSSISFIPYVYWIMAGLSIGLVRTAQVRRQPMDASASPTRPTGNLRIGMPMPPSRPRGLLSPARTCVSDDDARRASEAE</sequence>
<dbReference type="InterPro" id="IPR051533">
    <property type="entry name" value="WaaL-like"/>
</dbReference>
<dbReference type="PANTHER" id="PTHR37422:SF13">
    <property type="entry name" value="LIPOPOLYSACCHARIDE BIOSYNTHESIS PROTEIN PA4999-RELATED"/>
    <property type="match status" value="1"/>
</dbReference>
<feature type="transmembrane region" description="Helical" evidence="6">
    <location>
        <begin position="431"/>
        <end position="452"/>
    </location>
</feature>
<feature type="transmembrane region" description="Helical" evidence="6">
    <location>
        <begin position="299"/>
        <end position="327"/>
    </location>
</feature>
<gene>
    <name evidence="8" type="ORF">GR328_20210</name>
</gene>
<dbReference type="Proteomes" id="UP000436483">
    <property type="component" value="Unassembled WGS sequence"/>
</dbReference>
<feature type="compositionally biased region" description="Basic and acidic residues" evidence="5">
    <location>
        <begin position="548"/>
        <end position="557"/>
    </location>
</feature>
<comment type="caution">
    <text evidence="8">The sequence shown here is derived from an EMBL/GenBank/DDBJ whole genome shotgun (WGS) entry which is preliminary data.</text>
</comment>
<evidence type="ECO:0000256" key="2">
    <source>
        <dbReference type="ARBA" id="ARBA00022692"/>
    </source>
</evidence>
<feature type="region of interest" description="Disordered" evidence="5">
    <location>
        <begin position="508"/>
        <end position="557"/>
    </location>
</feature>
<dbReference type="OrthoDB" id="7522192at2"/>
<feature type="transmembrane region" description="Helical" evidence="6">
    <location>
        <begin position="102"/>
        <end position="121"/>
    </location>
</feature>
<dbReference type="EMBL" id="WURB01000020">
    <property type="protein sequence ID" value="MXQ13738.1"/>
    <property type="molecule type" value="Genomic_DNA"/>
</dbReference>
<evidence type="ECO:0000259" key="7">
    <source>
        <dbReference type="Pfam" id="PF04932"/>
    </source>
</evidence>
<keyword evidence="3 6" id="KW-1133">Transmembrane helix</keyword>
<name>A0A7X3MVB7_9HYPH</name>
<proteinExistence type="predicted"/>
<evidence type="ECO:0000313" key="9">
    <source>
        <dbReference type="Proteomes" id="UP000436483"/>
    </source>
</evidence>
<dbReference type="PANTHER" id="PTHR37422">
    <property type="entry name" value="TEICHURONIC ACID BIOSYNTHESIS PROTEIN TUAE"/>
    <property type="match status" value="1"/>
</dbReference>
<evidence type="ECO:0000313" key="8">
    <source>
        <dbReference type="EMBL" id="MXQ13738.1"/>
    </source>
</evidence>
<reference evidence="8 9" key="2">
    <citation type="submission" date="2020-01" db="EMBL/GenBank/DDBJ databases">
        <title>Microvirga sp. nov., an arsenate reduction bacterium isolated from Tibet hotspring sediments.</title>
        <authorList>
            <person name="Xian W.-D."/>
            <person name="Li W.-J."/>
        </authorList>
    </citation>
    <scope>NUCLEOTIDE SEQUENCE [LARGE SCALE GENOMIC DNA]</scope>
    <source>
        <strain evidence="8 9">KCTC 23863</strain>
    </source>
</reference>
<feature type="transmembrane region" description="Helical" evidence="6">
    <location>
        <begin position="181"/>
        <end position="200"/>
    </location>
</feature>
<feature type="transmembrane region" description="Helical" evidence="6">
    <location>
        <begin position="464"/>
        <end position="481"/>
    </location>
</feature>
<dbReference type="RefSeq" id="WP_160887012.1">
    <property type="nucleotide sequence ID" value="NZ_WURB01000020.1"/>
</dbReference>
<feature type="transmembrane region" description="Helical" evidence="6">
    <location>
        <begin position="212"/>
        <end position="230"/>
    </location>
</feature>
<feature type="transmembrane region" description="Helical" evidence="6">
    <location>
        <begin position="76"/>
        <end position="96"/>
    </location>
</feature>
<protein>
    <submittedName>
        <fullName evidence="8">O-antigen ligase domain-containing protein</fullName>
    </submittedName>
</protein>
<comment type="subcellular location">
    <subcellularLocation>
        <location evidence="1">Membrane</location>
        <topology evidence="1">Multi-pass membrane protein</topology>
    </subcellularLocation>
</comment>
<keyword evidence="9" id="KW-1185">Reference proteome</keyword>
<feature type="transmembrane region" description="Helical" evidence="6">
    <location>
        <begin position="46"/>
        <end position="69"/>
    </location>
</feature>
<feature type="transmembrane region" description="Helical" evidence="6">
    <location>
        <begin position="7"/>
        <end position="26"/>
    </location>
</feature>
<reference evidence="8 9" key="1">
    <citation type="submission" date="2019-12" db="EMBL/GenBank/DDBJ databases">
        <authorList>
            <person name="Yuan C.-G."/>
        </authorList>
    </citation>
    <scope>NUCLEOTIDE SEQUENCE [LARGE SCALE GENOMIC DNA]</scope>
    <source>
        <strain evidence="8 9">KCTC 23863</strain>
    </source>
</reference>
<dbReference type="Pfam" id="PF04932">
    <property type="entry name" value="Wzy_C"/>
    <property type="match status" value="1"/>
</dbReference>
<keyword evidence="2 6" id="KW-0812">Transmembrane</keyword>
<evidence type="ECO:0000256" key="4">
    <source>
        <dbReference type="ARBA" id="ARBA00023136"/>
    </source>
</evidence>
<feature type="domain" description="O-antigen ligase-related" evidence="7">
    <location>
        <begin position="299"/>
        <end position="438"/>
    </location>
</feature>
<keyword evidence="4 6" id="KW-0472">Membrane</keyword>
<feature type="transmembrane region" description="Helical" evidence="6">
    <location>
        <begin position="154"/>
        <end position="175"/>
    </location>
</feature>
<dbReference type="GO" id="GO:0016874">
    <property type="term" value="F:ligase activity"/>
    <property type="evidence" value="ECO:0007669"/>
    <property type="project" value="UniProtKB-KW"/>
</dbReference>
<evidence type="ECO:0000256" key="5">
    <source>
        <dbReference type="SAM" id="MobiDB-lite"/>
    </source>
</evidence>
<dbReference type="GO" id="GO:0016020">
    <property type="term" value="C:membrane"/>
    <property type="evidence" value="ECO:0007669"/>
    <property type="project" value="UniProtKB-SubCell"/>
</dbReference>
<feature type="transmembrane region" description="Helical" evidence="6">
    <location>
        <begin position="267"/>
        <end position="287"/>
    </location>
</feature>
<evidence type="ECO:0000256" key="1">
    <source>
        <dbReference type="ARBA" id="ARBA00004141"/>
    </source>
</evidence>
<feature type="transmembrane region" description="Helical" evidence="6">
    <location>
        <begin position="339"/>
        <end position="357"/>
    </location>
</feature>
<accession>A0A7X3MVB7</accession>
<feature type="transmembrane region" description="Helical" evidence="6">
    <location>
        <begin position="236"/>
        <end position="255"/>
    </location>
</feature>
<organism evidence="8 9">
    <name type="scientific">Microvirga makkahensis</name>
    <dbReference type="NCBI Taxonomy" id="1128670"/>
    <lineage>
        <taxon>Bacteria</taxon>
        <taxon>Pseudomonadati</taxon>
        <taxon>Pseudomonadota</taxon>
        <taxon>Alphaproteobacteria</taxon>
        <taxon>Hyphomicrobiales</taxon>
        <taxon>Methylobacteriaceae</taxon>
        <taxon>Microvirga</taxon>
    </lineage>
</organism>
<keyword evidence="8" id="KW-0436">Ligase</keyword>
<evidence type="ECO:0000256" key="3">
    <source>
        <dbReference type="ARBA" id="ARBA00022989"/>
    </source>
</evidence>
<evidence type="ECO:0000256" key="6">
    <source>
        <dbReference type="SAM" id="Phobius"/>
    </source>
</evidence>
<dbReference type="InterPro" id="IPR007016">
    <property type="entry name" value="O-antigen_ligase-rel_domated"/>
</dbReference>
<dbReference type="AlphaFoldDB" id="A0A7X3MVB7"/>